<dbReference type="EMBL" id="LGCK01000007">
    <property type="protein sequence ID" value="KPL72545.1"/>
    <property type="molecule type" value="Genomic_DNA"/>
</dbReference>
<evidence type="ECO:0000313" key="4">
    <source>
        <dbReference type="EMBL" id="KPL72545.1"/>
    </source>
</evidence>
<dbReference type="STRING" id="229920.ADM99_05340"/>
<feature type="domain" description="SHSP" evidence="3">
    <location>
        <begin position="16"/>
        <end position="125"/>
    </location>
</feature>
<dbReference type="Pfam" id="PF00011">
    <property type="entry name" value="HSP20"/>
    <property type="match status" value="1"/>
</dbReference>
<evidence type="ECO:0000256" key="2">
    <source>
        <dbReference type="RuleBase" id="RU003616"/>
    </source>
</evidence>
<dbReference type="CDD" id="cd06464">
    <property type="entry name" value="ACD_sHsps-like"/>
    <property type="match status" value="1"/>
</dbReference>
<organism evidence="4 5">
    <name type="scientific">Leptolinea tardivitalis</name>
    <dbReference type="NCBI Taxonomy" id="229920"/>
    <lineage>
        <taxon>Bacteria</taxon>
        <taxon>Bacillati</taxon>
        <taxon>Chloroflexota</taxon>
        <taxon>Anaerolineae</taxon>
        <taxon>Anaerolineales</taxon>
        <taxon>Anaerolineaceae</taxon>
        <taxon>Leptolinea</taxon>
    </lineage>
</organism>
<reference evidence="4 5" key="1">
    <citation type="submission" date="2015-07" db="EMBL/GenBank/DDBJ databases">
        <title>Genome sequence of Leptolinea tardivitalis DSM 16556.</title>
        <authorList>
            <person name="Hemp J."/>
            <person name="Ward L.M."/>
            <person name="Pace L.A."/>
            <person name="Fischer W.W."/>
        </authorList>
    </citation>
    <scope>NUCLEOTIDE SEQUENCE [LARGE SCALE GENOMIC DNA]</scope>
    <source>
        <strain evidence="4 5">YMTK-2</strain>
    </source>
</reference>
<evidence type="ECO:0000259" key="3">
    <source>
        <dbReference type="PROSITE" id="PS01031"/>
    </source>
</evidence>
<dbReference type="Proteomes" id="UP000050430">
    <property type="component" value="Unassembled WGS sequence"/>
</dbReference>
<proteinExistence type="inferred from homology"/>
<comment type="caution">
    <text evidence="4">The sequence shown here is derived from an EMBL/GenBank/DDBJ whole genome shotgun (WGS) entry which is preliminary data.</text>
</comment>
<evidence type="ECO:0000256" key="1">
    <source>
        <dbReference type="PROSITE-ProRule" id="PRU00285"/>
    </source>
</evidence>
<dbReference type="InterPro" id="IPR008978">
    <property type="entry name" value="HSP20-like_chaperone"/>
</dbReference>
<dbReference type="PROSITE" id="PS01031">
    <property type="entry name" value="SHSP"/>
    <property type="match status" value="1"/>
</dbReference>
<sequence length="125" mass="14651">MFEYPRSGMFNLRVSYENNSYRPPVDVVETKKEFIIRVEIAGVNEKDFSIRMDHNTLFVSGIRHDPMKNHAFHQMEIHFGEFQIEVKILQPVDRDSIKAEYIDGFLTINIAKAVPQEIHIKDKEA</sequence>
<name>A0A0P6XBC8_9CHLR</name>
<protein>
    <recommendedName>
        <fullName evidence="3">SHSP domain-containing protein</fullName>
    </recommendedName>
</protein>
<accession>A0A0P6XBC8</accession>
<keyword evidence="5" id="KW-1185">Reference proteome</keyword>
<dbReference type="PANTHER" id="PTHR11527">
    <property type="entry name" value="HEAT-SHOCK PROTEIN 20 FAMILY MEMBER"/>
    <property type="match status" value="1"/>
</dbReference>
<evidence type="ECO:0000313" key="5">
    <source>
        <dbReference type="Proteomes" id="UP000050430"/>
    </source>
</evidence>
<comment type="similarity">
    <text evidence="1 2">Belongs to the small heat shock protein (HSP20) family.</text>
</comment>
<dbReference type="InterPro" id="IPR031107">
    <property type="entry name" value="Small_HSP"/>
</dbReference>
<dbReference type="InterPro" id="IPR002068">
    <property type="entry name" value="A-crystallin/Hsp20_dom"/>
</dbReference>
<dbReference type="Gene3D" id="2.60.40.790">
    <property type="match status" value="1"/>
</dbReference>
<dbReference type="SUPFAM" id="SSF49764">
    <property type="entry name" value="HSP20-like chaperones"/>
    <property type="match status" value="1"/>
</dbReference>
<dbReference type="RefSeq" id="WP_062421409.1">
    <property type="nucleotide sequence ID" value="NZ_BBYA01000008.1"/>
</dbReference>
<dbReference type="OrthoDB" id="162940at2"/>
<dbReference type="AlphaFoldDB" id="A0A0P6XBC8"/>
<gene>
    <name evidence="4" type="ORF">ADM99_05340</name>
</gene>